<proteinExistence type="predicted"/>
<keyword evidence="2" id="KW-1185">Reference proteome</keyword>
<dbReference type="AlphaFoldDB" id="A0A1G9J315"/>
<dbReference type="STRING" id="571298.SAMN04488026_107810"/>
<evidence type="ECO:0000313" key="2">
    <source>
        <dbReference type="Proteomes" id="UP000199382"/>
    </source>
</evidence>
<protein>
    <submittedName>
        <fullName evidence="1">Uncharacterized protein</fullName>
    </submittedName>
</protein>
<evidence type="ECO:0000313" key="1">
    <source>
        <dbReference type="EMBL" id="SDL31898.1"/>
    </source>
</evidence>
<sequence>MQKQFSVGMPSTPQRVVEEASKVLWSKHEQIICSNSMTFWANLRNVSAARGFSRNAMGGWIGHHEEYISFENQENAGAIPGRENALCASEHMH</sequence>
<organism evidence="1 2">
    <name type="scientific">Aliiruegeria lutimaris</name>
    <dbReference type="NCBI Taxonomy" id="571298"/>
    <lineage>
        <taxon>Bacteria</taxon>
        <taxon>Pseudomonadati</taxon>
        <taxon>Pseudomonadota</taxon>
        <taxon>Alphaproteobacteria</taxon>
        <taxon>Rhodobacterales</taxon>
        <taxon>Roseobacteraceae</taxon>
        <taxon>Aliiruegeria</taxon>
    </lineage>
</organism>
<gene>
    <name evidence="1" type="ORF">SAMN04488026_107810</name>
</gene>
<name>A0A1G9J315_9RHOB</name>
<accession>A0A1G9J315</accession>
<reference evidence="1 2" key="1">
    <citation type="submission" date="2016-10" db="EMBL/GenBank/DDBJ databases">
        <authorList>
            <person name="de Groot N.N."/>
        </authorList>
    </citation>
    <scope>NUCLEOTIDE SEQUENCE [LARGE SCALE GENOMIC DNA]</scope>
    <source>
        <strain evidence="1 2">DSM 25294</strain>
    </source>
</reference>
<dbReference type="EMBL" id="FNEK01000078">
    <property type="protein sequence ID" value="SDL31898.1"/>
    <property type="molecule type" value="Genomic_DNA"/>
</dbReference>
<dbReference type="Proteomes" id="UP000199382">
    <property type="component" value="Unassembled WGS sequence"/>
</dbReference>